<evidence type="ECO:0000313" key="3">
    <source>
        <dbReference type="Proteomes" id="UP000035996"/>
    </source>
</evidence>
<comment type="caution">
    <text evidence="2">The sequence shown here is derived from an EMBL/GenBank/DDBJ whole genome shotgun (WGS) entry which is preliminary data.</text>
</comment>
<feature type="domain" description="LysM" evidence="1">
    <location>
        <begin position="47"/>
        <end position="98"/>
    </location>
</feature>
<gene>
    <name evidence="2" type="ORF">AB986_00120</name>
</gene>
<dbReference type="AlphaFoldDB" id="A0A0J6CXG8"/>
<dbReference type="InterPro" id="IPR036779">
    <property type="entry name" value="LysM_dom_sf"/>
</dbReference>
<dbReference type="STRING" id="157733.AB986_00120"/>
<reference evidence="2" key="1">
    <citation type="submission" date="2015-06" db="EMBL/GenBank/DDBJ databases">
        <authorList>
            <person name="Liu B."/>
            <person name="Wang J."/>
            <person name="Zhu Y."/>
            <person name="Liu G."/>
            <person name="Chen Q."/>
            <person name="Zheng C."/>
            <person name="Che J."/>
            <person name="Ge C."/>
            <person name="Shi H."/>
            <person name="Pan Z."/>
            <person name="Liu X."/>
        </authorList>
    </citation>
    <scope>NUCLEOTIDE SEQUENCE [LARGE SCALE GENOMIC DNA]</scope>
    <source>
        <strain evidence="2">DSM 16346</strain>
    </source>
</reference>
<dbReference type="InterPro" id="IPR018392">
    <property type="entry name" value="LysM"/>
</dbReference>
<dbReference type="CDD" id="cd00118">
    <property type="entry name" value="LysM"/>
    <property type="match status" value="1"/>
</dbReference>
<dbReference type="RefSeq" id="WP_048308871.1">
    <property type="nucleotide sequence ID" value="NZ_CP119526.1"/>
</dbReference>
<dbReference type="EMBL" id="LELK01000001">
    <property type="protein sequence ID" value="KMM37798.1"/>
    <property type="molecule type" value="Genomic_DNA"/>
</dbReference>
<name>A0A0J6CXG8_9BACL</name>
<dbReference type="PROSITE" id="PS51782">
    <property type="entry name" value="LYSM"/>
    <property type="match status" value="1"/>
</dbReference>
<sequence>MRKFLSISLFLLVLHTTYYDLTIGTLASHPVVSVVDKPIEKEAEPFIIYQVQAGDTVLSLVEKANGTVPVSIDKIVHDFETLNNTPPTHIQIGKEYRIPTY</sequence>
<keyword evidence="3" id="KW-1185">Reference proteome</keyword>
<protein>
    <recommendedName>
        <fullName evidence="1">LysM domain-containing protein</fullName>
    </recommendedName>
</protein>
<evidence type="ECO:0000259" key="1">
    <source>
        <dbReference type="PROSITE" id="PS51782"/>
    </source>
</evidence>
<accession>A0A0J6CXG8</accession>
<evidence type="ECO:0000313" key="2">
    <source>
        <dbReference type="EMBL" id="KMM37798.1"/>
    </source>
</evidence>
<proteinExistence type="predicted"/>
<dbReference type="Proteomes" id="UP000035996">
    <property type="component" value="Unassembled WGS sequence"/>
</dbReference>
<dbReference type="OrthoDB" id="2691912at2"/>
<organism evidence="2 3">
    <name type="scientific">Guptibacillus hwajinpoensis</name>
    <dbReference type="NCBI Taxonomy" id="208199"/>
    <lineage>
        <taxon>Bacteria</taxon>
        <taxon>Bacillati</taxon>
        <taxon>Bacillota</taxon>
        <taxon>Bacilli</taxon>
        <taxon>Bacillales</taxon>
        <taxon>Guptibacillaceae</taxon>
        <taxon>Guptibacillus</taxon>
    </lineage>
</organism>
<dbReference type="Gene3D" id="3.10.350.10">
    <property type="entry name" value="LysM domain"/>
    <property type="match status" value="1"/>
</dbReference>